<sequence length="187" mass="18714">MEANSSLPSPAGQIDTAADGTVEELALVTTPLLLPVGTTEPEPDGDVTPDVGTLLAEPVAEVDTPADPDDTGGLTLPEPDEIELGPTLPEPDGIELGVTLPEPDGTPELGVTLPEIVGPTDGVEEPGGITTLLLEPGITGVLVPTPEDDPGTDSLPLEIGGETDGVLDPEGALVGGVTVPIGIEESE</sequence>
<evidence type="ECO:0000313" key="3">
    <source>
        <dbReference type="Proteomes" id="UP000660729"/>
    </source>
</evidence>
<gene>
    <name evidence="2" type="ORF">HII31_04654</name>
</gene>
<name>A0A8H6RNM3_9PEZI</name>
<reference evidence="2" key="1">
    <citation type="submission" date="2020-04" db="EMBL/GenBank/DDBJ databases">
        <title>Draft genome resource of the tomato pathogen Pseudocercospora fuligena.</title>
        <authorList>
            <person name="Zaccaron A."/>
        </authorList>
    </citation>
    <scope>NUCLEOTIDE SEQUENCE</scope>
    <source>
        <strain evidence="2">PF001</strain>
    </source>
</reference>
<dbReference type="OrthoDB" id="10604678at2759"/>
<evidence type="ECO:0000313" key="2">
    <source>
        <dbReference type="EMBL" id="KAF7193972.1"/>
    </source>
</evidence>
<comment type="caution">
    <text evidence="2">The sequence shown here is derived from an EMBL/GenBank/DDBJ whole genome shotgun (WGS) entry which is preliminary data.</text>
</comment>
<dbReference type="AlphaFoldDB" id="A0A8H6RNM3"/>
<proteinExistence type="predicted"/>
<dbReference type="Proteomes" id="UP000660729">
    <property type="component" value="Unassembled WGS sequence"/>
</dbReference>
<feature type="region of interest" description="Disordered" evidence="1">
    <location>
        <begin position="59"/>
        <end position="92"/>
    </location>
</feature>
<protein>
    <submittedName>
        <fullName evidence="2">Uncharacterized protein</fullName>
    </submittedName>
</protein>
<organism evidence="2 3">
    <name type="scientific">Pseudocercospora fuligena</name>
    <dbReference type="NCBI Taxonomy" id="685502"/>
    <lineage>
        <taxon>Eukaryota</taxon>
        <taxon>Fungi</taxon>
        <taxon>Dikarya</taxon>
        <taxon>Ascomycota</taxon>
        <taxon>Pezizomycotina</taxon>
        <taxon>Dothideomycetes</taxon>
        <taxon>Dothideomycetidae</taxon>
        <taxon>Mycosphaerellales</taxon>
        <taxon>Mycosphaerellaceae</taxon>
        <taxon>Pseudocercospora</taxon>
    </lineage>
</organism>
<dbReference type="EMBL" id="JABCIY010000067">
    <property type="protein sequence ID" value="KAF7193972.1"/>
    <property type="molecule type" value="Genomic_DNA"/>
</dbReference>
<accession>A0A8H6RNM3</accession>
<keyword evidence="3" id="KW-1185">Reference proteome</keyword>
<evidence type="ECO:0000256" key="1">
    <source>
        <dbReference type="SAM" id="MobiDB-lite"/>
    </source>
</evidence>
<feature type="region of interest" description="Disordered" evidence="1">
    <location>
        <begin position="1"/>
        <end position="20"/>
    </location>
</feature>